<dbReference type="Pfam" id="PF12796">
    <property type="entry name" value="Ank_2"/>
    <property type="match status" value="1"/>
</dbReference>
<name>A0AA85IS39_TRIRE</name>
<reference evidence="4" key="2">
    <citation type="submission" date="2023-11" db="UniProtKB">
        <authorList>
            <consortium name="WormBaseParasite"/>
        </authorList>
    </citation>
    <scope>IDENTIFICATION</scope>
</reference>
<dbReference type="SMART" id="SM01345">
    <property type="entry name" value="Rapamycin_bind"/>
    <property type="match status" value="1"/>
</dbReference>
<dbReference type="SUPFAM" id="SSF48403">
    <property type="entry name" value="Ankyrin repeat"/>
    <property type="match status" value="1"/>
</dbReference>
<proteinExistence type="predicted"/>
<sequence length="2251" mass="251386">MQPLCTNHYYCQRGINVMGRCGATIQNWFSAIEKGDLSLVEKLWKDISDIDVTDTYILNNIKHDNVTGLIIGAHFGHKDVVKWLLKNKANVNWETNLKWRPIHFAAERGHCTTVDMLCSSGALIDPLTMNNETPLSLALQSHMRDTVLKLVHLGAQTNKSNESLVYHYVCREMLVPDNSSQTQRENVDTALDGSLQLRNQSPPTNSLSVPDASSSLCLNGDTKDFSIAVFDNQVIMNQLQCQSTSYDLELARRKRELIRHLRFLPCMSQHSANQFLQLTQRVSRADLPLENRLSTVSHLFSLLPILSPSDTHSDLSSETLDQPLNVPRFAQLVGLIARCLTSSLPKASQISLSSRISDLVDILVGWSVDSSGGSKDVNVSTICDEIYFGLSHWFFLRTEDKPEESKQFISLPVVNENIREMVTHLLEDSENLLNAAISEGTTVNNKRNPTVPGGAILSSDPNGHLVSLQLFLNVLSSMFGDSRRIDIPSQKIFQLLCDLSSMKSLQKAVCELALSDLELATNSQKDIDSSVPSSTCNLETLSLFSLSLLSKLMQNMSYDLRNELLCRIFEIVRVNCLKNWSVVPTRLRIVILTFLNNPSLLTTFQTVNIMDMLTSFLSIRNISNMEGCILLNLIDCFFSESIVCSDNKLTLLTHLVVLSKRTLVSQAALDSSCQNVFILCTNVLVKYALPYIKKGDAKLASYLLHLAQISLSYPCLQVQKAGNDLLLLVGSFTSNKVEFPSTKLYSELLWITTRRPDYSSTALLSSTSLGYTVCNNSPAAMITSFPSLPAIAGILCILTRGAPYTQKSESSRLRILKNPNDWIRRLSHLISPLPSDCKRDLSLLQCTSFMQPVLWHTAWAMVDYKLKVAPWANPLKTFFSFEGTLRAFLQSKDTIDSCNGNSNSIAPFSVASSKALAYQTTNRQLSQIQLLMRFLGYLERIIFNATSGFATALPRPSTTAALFFTANENTCTQWYNRIRNLLILISSDLPLVSRTGLGPAIEVLSTTVHHSYSLLRIVSSYKSPNDRDVWLNTLRQYGGSSDIIIHLSKSLHKLGAWEELEALAQWLDDLFTPQQNPFSWLHGVSLLTRGYWDQGILQLTGYLDSNLSKSKVLSSENFATTEASEISIHAVSTVYVTDLLLQSYLLEGNYDAAVKLHSRVKTCFKGKLLKEDFSLKLTSRRLDCMNKLSKWTSSKDVSDNCDPSELLSHNFLQTHLNSLLVNAVCSMRQTQHISSSKCLSELISIVRQRSAAATSLPSINMFADYYSQSKTVLNDGLQDWLIKAQLSITEETCTSYEISDPLTYSSWMHLASLNEKTHSTSELSACQWACLNNSPELAQRLITKAANCLTLLEHNVSRDKGETSCFDELCNVVLVSSSDILSKLSRVDALQFYYCLAKTLWLSCSRGTEENEKDGKIKAIAMLVSALKLALFQKVNCNMLKTATQCNLEAEMVVCLSEWLESPSDPDNVPWTERICRDLTSSNMSEQKSQRLLAIASDLDMFSCFADVSSPSSGLPDVTKCVQPTTTYPLLASTWPNRLLMMATHLNANGSSASVWLAMANWCYSRGCKKIDEFQSAARMYIKDRSEMSPSHPAVPVLLKLVQSTEYPLLTMLTERLCISSQENTKNDEKLDSSIPALISALVTFLATDVCSQDEMEVYKHHNTLNIHLHQFSPHCPDDQLDGQIQEKFSSHLVSILPQLKKSHLTSDLIHQLHQLLVSITERQHALHMSAAQAYATFLTIVDRSGVPENSLFYKPITQLDIKTTTLKFLDLLCCPSRKLRSMISGFLDQTNPVLQEFCQSHSLDVDKSEFQQTKTITSSSTLGGPTVWETCLPQVLIQLGLPDDMIRDCLVALLNRLIIIDNENVSSKWSSPSYRLAAQLVFPAVVAASNPVTTNIGQKCNSPYFTNSPDHTSSVSASILKPKVDPSHSFSQIVAALKSSGLGDLVERVEIFTYELQRITVLWEELWLGSLVQHLDELSKKINILKLELERAGQTDVYKSVSYLKALSKHASTNGLLSDENENTLSQSSDVTTDDIVASLSVYDTEDKLVTHKEFSEAITRAKYIATFQPTLDLISQLNALTMHVKPETPHEEWFQKTFGQAINELQETLSQPADPKDVKEPILITRRLIQQLQTSHRSSFSQIHTVFRGGEAPDIDIKVSDNNIAYLHLRQLSPRLSNMHFENCMISSDKLTCGIPLPGHFGIEASHLGNSITILPTKTRPKRLLLRAQNGRTYPYLLKGLEDYALTTV</sequence>
<organism evidence="3 4">
    <name type="scientific">Trichobilharzia regenti</name>
    <name type="common">Nasal bird schistosome</name>
    <dbReference type="NCBI Taxonomy" id="157069"/>
    <lineage>
        <taxon>Eukaryota</taxon>
        <taxon>Metazoa</taxon>
        <taxon>Spiralia</taxon>
        <taxon>Lophotrochozoa</taxon>
        <taxon>Platyhelminthes</taxon>
        <taxon>Trematoda</taxon>
        <taxon>Digenea</taxon>
        <taxon>Strigeidida</taxon>
        <taxon>Schistosomatoidea</taxon>
        <taxon>Schistosomatidae</taxon>
        <taxon>Trichobilharzia</taxon>
    </lineage>
</organism>
<dbReference type="WBParaSite" id="TREG1_104090.1">
    <property type="protein sequence ID" value="TREG1_104090.1"/>
    <property type="gene ID" value="TREG1_104090"/>
</dbReference>
<reference evidence="3" key="1">
    <citation type="submission" date="2022-06" db="EMBL/GenBank/DDBJ databases">
        <authorList>
            <person name="Berger JAMES D."/>
            <person name="Berger JAMES D."/>
        </authorList>
    </citation>
    <scope>NUCLEOTIDE SEQUENCE [LARGE SCALE GENOMIC DNA]</scope>
</reference>
<dbReference type="InterPro" id="IPR002110">
    <property type="entry name" value="Ankyrin_rpt"/>
</dbReference>
<keyword evidence="3" id="KW-1185">Reference proteome</keyword>
<protein>
    <recommendedName>
        <fullName evidence="5">Non-specific serine/threonine protein kinase</fullName>
    </recommendedName>
</protein>
<evidence type="ECO:0000313" key="4">
    <source>
        <dbReference type="WBParaSite" id="TREG1_104090.1"/>
    </source>
</evidence>
<evidence type="ECO:0000313" key="3">
    <source>
        <dbReference type="Proteomes" id="UP000050795"/>
    </source>
</evidence>
<evidence type="ECO:0008006" key="5">
    <source>
        <dbReference type="Google" id="ProtNLM"/>
    </source>
</evidence>
<dbReference type="Gene3D" id="1.25.40.20">
    <property type="entry name" value="Ankyrin repeat-containing domain"/>
    <property type="match status" value="1"/>
</dbReference>
<dbReference type="Proteomes" id="UP000050795">
    <property type="component" value="Unassembled WGS sequence"/>
</dbReference>
<evidence type="ECO:0000256" key="2">
    <source>
        <dbReference type="ARBA" id="ARBA00023043"/>
    </source>
</evidence>
<dbReference type="InterPro" id="IPR031559">
    <property type="entry name" value="SMG1"/>
</dbReference>
<dbReference type="GO" id="GO:0000184">
    <property type="term" value="P:nuclear-transcribed mRNA catabolic process, nonsense-mediated decay"/>
    <property type="evidence" value="ECO:0007669"/>
    <property type="project" value="InterPro"/>
</dbReference>
<dbReference type="Pfam" id="PF15785">
    <property type="entry name" value="SMG1"/>
    <property type="match status" value="1"/>
</dbReference>
<accession>A0AA85IS39</accession>
<keyword evidence="1" id="KW-0677">Repeat</keyword>
<dbReference type="SMART" id="SM00248">
    <property type="entry name" value="ANK"/>
    <property type="match status" value="4"/>
</dbReference>
<dbReference type="GO" id="GO:0004674">
    <property type="term" value="F:protein serine/threonine kinase activity"/>
    <property type="evidence" value="ECO:0007669"/>
    <property type="project" value="InterPro"/>
</dbReference>
<keyword evidence="2" id="KW-0040">ANK repeat</keyword>
<dbReference type="PANTHER" id="PTHR24171">
    <property type="entry name" value="ANKYRIN REPEAT DOMAIN-CONTAINING PROTEIN 39-RELATED"/>
    <property type="match status" value="1"/>
</dbReference>
<evidence type="ECO:0000256" key="1">
    <source>
        <dbReference type="ARBA" id="ARBA00022737"/>
    </source>
</evidence>
<dbReference type="InterPro" id="IPR036770">
    <property type="entry name" value="Ankyrin_rpt-contain_sf"/>
</dbReference>